<accession>A0A1Q9EL38</accession>
<comment type="subcellular location">
    <subcellularLocation>
        <location evidence="1">Virion</location>
    </subcellularLocation>
</comment>
<evidence type="ECO:0000256" key="8">
    <source>
        <dbReference type="ARBA" id="ARBA00046140"/>
    </source>
</evidence>
<evidence type="ECO:0000256" key="3">
    <source>
        <dbReference type="ARBA" id="ARBA00016145"/>
    </source>
</evidence>
<comment type="function">
    <text evidence="8">DNA-binding protein that plays a critical role in nucleoid compaction, genome replication and DNA replication and transcription. Binds to both ssDNA and dsDNA with a binding site covering about 15 nucleotides. Displays DNA-supercoiling activity only when associated with the viral DNA topoisomerase 2.</text>
</comment>
<dbReference type="SUPFAM" id="SSF48371">
    <property type="entry name" value="ARM repeat"/>
    <property type="match status" value="1"/>
</dbReference>
<evidence type="ECO:0000256" key="6">
    <source>
        <dbReference type="ARBA" id="ARBA00033120"/>
    </source>
</evidence>
<dbReference type="Proteomes" id="UP000186817">
    <property type="component" value="Unassembled WGS sequence"/>
</dbReference>
<keyword evidence="12" id="KW-1185">Reference proteome</keyword>
<dbReference type="CDD" id="cd13834">
    <property type="entry name" value="HU_like"/>
    <property type="match status" value="2"/>
</dbReference>
<reference evidence="11 12" key="1">
    <citation type="submission" date="2016-02" db="EMBL/GenBank/DDBJ databases">
        <title>Genome analysis of coral dinoflagellate symbionts highlights evolutionary adaptations to a symbiotic lifestyle.</title>
        <authorList>
            <person name="Aranda M."/>
            <person name="Li Y."/>
            <person name="Liew Y.J."/>
            <person name="Baumgarten S."/>
            <person name="Simakov O."/>
            <person name="Wilson M."/>
            <person name="Piel J."/>
            <person name="Ashoor H."/>
            <person name="Bougouffa S."/>
            <person name="Bajic V.B."/>
            <person name="Ryu T."/>
            <person name="Ravasi T."/>
            <person name="Bayer T."/>
            <person name="Micklem G."/>
            <person name="Kim H."/>
            <person name="Bhak J."/>
            <person name="Lajeunesse T.C."/>
            <person name="Voolstra C.R."/>
        </authorList>
    </citation>
    <scope>NUCLEOTIDE SEQUENCE [LARGE SCALE GENOMIC DNA]</scope>
    <source>
        <strain evidence="11 12">CCMP2467</strain>
    </source>
</reference>
<keyword evidence="4" id="KW-0235">DNA replication</keyword>
<evidence type="ECO:0000313" key="12">
    <source>
        <dbReference type="Proteomes" id="UP000186817"/>
    </source>
</evidence>
<dbReference type="AlphaFoldDB" id="A0A1Q9EL38"/>
<evidence type="ECO:0000256" key="10">
    <source>
        <dbReference type="SAM" id="MobiDB-lite"/>
    </source>
</evidence>
<evidence type="ECO:0000256" key="2">
    <source>
        <dbReference type="ARBA" id="ARBA00011738"/>
    </source>
</evidence>
<dbReference type="GO" id="GO:0005829">
    <property type="term" value="C:cytosol"/>
    <property type="evidence" value="ECO:0007669"/>
    <property type="project" value="TreeGrafter"/>
</dbReference>
<feature type="coiled-coil region" evidence="9">
    <location>
        <begin position="71"/>
        <end position="119"/>
    </location>
</feature>
<dbReference type="GO" id="GO:0003677">
    <property type="term" value="F:DNA binding"/>
    <property type="evidence" value="ECO:0007669"/>
    <property type="project" value="InterPro"/>
</dbReference>
<dbReference type="Gene3D" id="4.10.520.10">
    <property type="entry name" value="IHF-like DNA-binding proteins"/>
    <property type="match status" value="2"/>
</dbReference>
<keyword evidence="9" id="KW-0175">Coiled coil</keyword>
<dbReference type="PANTHER" id="PTHR33175">
    <property type="entry name" value="DNA-BINDING PROTEIN HU"/>
    <property type="match status" value="1"/>
</dbReference>
<keyword evidence="5" id="KW-0426">Late protein</keyword>
<gene>
    <name evidence="11" type="primary">HCc2</name>
    <name evidence="11" type="ORF">AK812_SmicGene8393</name>
</gene>
<dbReference type="InterPro" id="IPR000119">
    <property type="entry name" value="Hist_DNA-bd"/>
</dbReference>
<comment type="subunit">
    <text evidence="2">Homodimer.</text>
</comment>
<evidence type="ECO:0000256" key="9">
    <source>
        <dbReference type="SAM" id="Coils"/>
    </source>
</evidence>
<feature type="region of interest" description="Disordered" evidence="10">
    <location>
        <begin position="316"/>
        <end position="338"/>
    </location>
</feature>
<evidence type="ECO:0000256" key="5">
    <source>
        <dbReference type="ARBA" id="ARBA00022921"/>
    </source>
</evidence>
<sequence>MGEHRLWQKDATGNNMAKLLSANANTLRAGLEPADFRPNPGRSRDVAQKGEKCSQREILTVLILILWPRRAMAEDEEVAALREQVESLLKERTQWLAERERMREEIEVLQSRLQKLSQAPPEVAVEAAAPAEGSGDIVDEMLRSPQDEALQLRGIETLFAQQTQAGAASEDASPAMRRSLEAFDVRPTHLEDMAPAMKSAMKSKAMKTSAKAMTKAQLADQLATKSELKKKDVLSVLQNLSEIGASEVTSTGKFVLPGLCMIKTRQKPATKGGTRMMFGKEVQVKAQKVGTLWYLATTATCYQNFLQAKTIVKATSPNDSGPAAGVDEDEKKPRLQSADAFDVRPTHLEDMAPAMKSAMKSKAMKTSAKAMTKAQLADQLATKSELKKKDVLSVLQNLSEIGASEVTSTGKFVLPGLCMIKTRQKPATKGGTRMMFGKEVQVKAQKVGTLWYLATTATCYQNFLQAKTIVKATPLAAAIAVFVNHQSNWNLLLKASQFLSVLLAEPSAQQLLPQAVMRSAAEAVLASSAQLSEAQSAPSQGAGPTPTKLITWLLSLLALLLPAVEPWLRQRLQSQDFVKTLLNAVVSKLLTESELPAEAVILKSVQLIPLLPMESWIQQACLDSGAIHSFALARQRVVAKKGGEQLDPTLAKAVQSAIRMVFSNNLELCSFALGDSFVGDTFVCLEVLDELQSLEQQRRGTFRRLESEFDVVGKVLSLWAFHQRQTLEDPNPGQCSSLAVLRKVASLLQSLFLKLPPQRLLMRLEEYQESEALVRIALATVHQNAQLRLQMAVNYAENNVIPVMVACLQLLLRGYECSENAADSVPEIEVAFRHLAEEKLPIDGWSYVTYCLEVCLHVLSHWSCLRAAQTKAEALDPGAAPVRLASAGVVDVLAELIDAPAAGVELRETPSAAVVQKAGETLHALFERNGHICLFCMKHYTEVKQILLVGCESIVSDPLSDHPQMQQEAIELFSAAFEKFAMKDERLGRKLLKALTVLFESSYQLVVWFLQQHPLGSLSETHSLDAHIEAVRAVARAGYWSAEDAPLLPEFVAALVSTMYDAVEGHLDFSKPPGGSGCRVIDLTEAEEIASSCTSSVLHLMLIDPSPPTVQRCLADCLGKRLTRKGNAGYPAQEKTEDLPPLEDVEASEAPNSEEAVNTVMKIMQVFPSSDRLQMNCQHILTSLLGE</sequence>
<protein>
    <recommendedName>
        <fullName evidence="3">Viral histone-like protein</fullName>
    </recommendedName>
    <alternativeName>
        <fullName evidence="7">DNA-binding protein pA104R</fullName>
    </alternativeName>
    <alternativeName>
        <fullName evidence="6">pA104R</fullName>
    </alternativeName>
</protein>
<dbReference type="Pfam" id="PF00216">
    <property type="entry name" value="Bac_DNA_binding"/>
    <property type="match status" value="2"/>
</dbReference>
<evidence type="ECO:0000313" key="11">
    <source>
        <dbReference type="EMBL" id="OLQ08098.1"/>
    </source>
</evidence>
<dbReference type="InterPro" id="IPR010992">
    <property type="entry name" value="IHF-like_DNA-bd_dom_sf"/>
</dbReference>
<evidence type="ECO:0000256" key="4">
    <source>
        <dbReference type="ARBA" id="ARBA00022705"/>
    </source>
</evidence>
<dbReference type="OrthoDB" id="441936at2759"/>
<organism evidence="11 12">
    <name type="scientific">Symbiodinium microadriaticum</name>
    <name type="common">Dinoflagellate</name>
    <name type="synonym">Zooxanthella microadriatica</name>
    <dbReference type="NCBI Taxonomy" id="2951"/>
    <lineage>
        <taxon>Eukaryota</taxon>
        <taxon>Sar</taxon>
        <taxon>Alveolata</taxon>
        <taxon>Dinophyceae</taxon>
        <taxon>Suessiales</taxon>
        <taxon>Symbiodiniaceae</taxon>
        <taxon>Symbiodinium</taxon>
    </lineage>
</organism>
<comment type="caution">
    <text evidence="11">The sequence shown here is derived from an EMBL/GenBank/DDBJ whole genome shotgun (WGS) entry which is preliminary data.</text>
</comment>
<evidence type="ECO:0000256" key="1">
    <source>
        <dbReference type="ARBA" id="ARBA00004328"/>
    </source>
</evidence>
<dbReference type="PANTHER" id="PTHR33175:SF13">
    <property type="entry name" value="HISTONE-LIKE PROTEIN"/>
    <property type="match status" value="1"/>
</dbReference>
<dbReference type="InterPro" id="IPR016024">
    <property type="entry name" value="ARM-type_fold"/>
</dbReference>
<name>A0A1Q9EL38_SYMMI</name>
<dbReference type="GO" id="GO:0006260">
    <property type="term" value="P:DNA replication"/>
    <property type="evidence" value="ECO:0007669"/>
    <property type="project" value="UniProtKB-KW"/>
</dbReference>
<evidence type="ECO:0000256" key="7">
    <source>
        <dbReference type="ARBA" id="ARBA00033227"/>
    </source>
</evidence>
<dbReference type="EMBL" id="LSRX01000124">
    <property type="protein sequence ID" value="OLQ08098.1"/>
    <property type="molecule type" value="Genomic_DNA"/>
</dbReference>
<feature type="region of interest" description="Disordered" evidence="10">
    <location>
        <begin position="31"/>
        <end position="50"/>
    </location>
</feature>
<dbReference type="SUPFAM" id="SSF47729">
    <property type="entry name" value="IHF-like DNA-binding proteins"/>
    <property type="match status" value="2"/>
</dbReference>
<proteinExistence type="predicted"/>
<dbReference type="GO" id="GO:0030527">
    <property type="term" value="F:structural constituent of chromatin"/>
    <property type="evidence" value="ECO:0007669"/>
    <property type="project" value="InterPro"/>
</dbReference>